<dbReference type="AlphaFoldDB" id="A0A939JZL1"/>
<organism evidence="1 2">
    <name type="scientific">Fibrella aquatilis</name>
    <dbReference type="NCBI Taxonomy" id="2817059"/>
    <lineage>
        <taxon>Bacteria</taxon>
        <taxon>Pseudomonadati</taxon>
        <taxon>Bacteroidota</taxon>
        <taxon>Cytophagia</taxon>
        <taxon>Cytophagales</taxon>
        <taxon>Spirosomataceae</taxon>
        <taxon>Fibrella</taxon>
    </lineage>
</organism>
<gene>
    <name evidence="1" type="ORF">J2I48_10985</name>
</gene>
<proteinExistence type="predicted"/>
<accession>A0A939JZL1</accession>
<comment type="caution">
    <text evidence="1">The sequence shown here is derived from an EMBL/GenBank/DDBJ whole genome shotgun (WGS) entry which is preliminary data.</text>
</comment>
<protein>
    <submittedName>
        <fullName evidence="1">Uncharacterized protein</fullName>
    </submittedName>
</protein>
<name>A0A939JZL1_9BACT</name>
<dbReference type="EMBL" id="JAFMYU010000007">
    <property type="protein sequence ID" value="MBO0931523.1"/>
    <property type="molecule type" value="Genomic_DNA"/>
</dbReference>
<keyword evidence="2" id="KW-1185">Reference proteome</keyword>
<sequence>MLAVDIEHDQIGIRRGEMEKDILDMTSEEREVYYARCAEKAKQYLFSINMPLVYQKNGKTIAEFADGSITTL</sequence>
<evidence type="ECO:0000313" key="2">
    <source>
        <dbReference type="Proteomes" id="UP000664795"/>
    </source>
</evidence>
<evidence type="ECO:0000313" key="1">
    <source>
        <dbReference type="EMBL" id="MBO0931523.1"/>
    </source>
</evidence>
<dbReference type="RefSeq" id="WP_207335489.1">
    <property type="nucleotide sequence ID" value="NZ_JAFMYU010000007.1"/>
</dbReference>
<reference evidence="1 2" key="1">
    <citation type="submission" date="2021-03" db="EMBL/GenBank/DDBJ databases">
        <title>Fibrella sp. HMF5036 genome sequencing and assembly.</title>
        <authorList>
            <person name="Kang H."/>
            <person name="Kim H."/>
            <person name="Bae S."/>
            <person name="Joh K."/>
        </authorList>
    </citation>
    <scope>NUCLEOTIDE SEQUENCE [LARGE SCALE GENOMIC DNA]</scope>
    <source>
        <strain evidence="1 2">HMF5036</strain>
    </source>
</reference>
<dbReference type="Proteomes" id="UP000664795">
    <property type="component" value="Unassembled WGS sequence"/>
</dbReference>